<gene>
    <name evidence="1" type="ordered locus">P9303_12761</name>
</gene>
<sequence>MEELQPTDEQLAQSMPLTLHSRWGRQGFGSMGADFRGNDYVCMCEFCLDLRRKRWLKESKNP</sequence>
<dbReference type="RefSeq" id="WP_011825921.1">
    <property type="nucleotide sequence ID" value="NC_008820.1"/>
</dbReference>
<dbReference type="AlphaFoldDB" id="A2C963"/>
<dbReference type="EMBL" id="CP000554">
    <property type="protein sequence ID" value="ABM78023.1"/>
    <property type="molecule type" value="Genomic_DNA"/>
</dbReference>
<organism evidence="1 2">
    <name type="scientific">Prochlorococcus marinus (strain MIT 9303)</name>
    <dbReference type="NCBI Taxonomy" id="59922"/>
    <lineage>
        <taxon>Bacteria</taxon>
        <taxon>Bacillati</taxon>
        <taxon>Cyanobacteriota</taxon>
        <taxon>Cyanophyceae</taxon>
        <taxon>Synechococcales</taxon>
        <taxon>Prochlorococcaceae</taxon>
        <taxon>Prochlorococcus</taxon>
    </lineage>
</organism>
<protein>
    <submittedName>
        <fullName evidence="1">Uncharacterized protein</fullName>
    </submittedName>
</protein>
<dbReference type="Proteomes" id="UP000002274">
    <property type="component" value="Chromosome"/>
</dbReference>
<evidence type="ECO:0000313" key="2">
    <source>
        <dbReference type="Proteomes" id="UP000002274"/>
    </source>
</evidence>
<dbReference type="KEGG" id="pmf:P9303_12761"/>
<dbReference type="HOGENOM" id="CLU_2900603_0_0_3"/>
<evidence type="ECO:0000313" key="1">
    <source>
        <dbReference type="EMBL" id="ABM78023.1"/>
    </source>
</evidence>
<reference evidence="1 2" key="1">
    <citation type="journal article" date="2007" name="PLoS Genet.">
        <title>Patterns and implications of gene gain and loss in the evolution of Prochlorococcus.</title>
        <authorList>
            <person name="Kettler G.C."/>
            <person name="Martiny A.C."/>
            <person name="Huang K."/>
            <person name="Zucker J."/>
            <person name="Coleman M.L."/>
            <person name="Rodrigue S."/>
            <person name="Chen F."/>
            <person name="Lapidus A."/>
            <person name="Ferriera S."/>
            <person name="Johnson J."/>
            <person name="Steglich C."/>
            <person name="Church G.M."/>
            <person name="Richardson P."/>
            <person name="Chisholm S.W."/>
        </authorList>
    </citation>
    <scope>NUCLEOTIDE SEQUENCE [LARGE SCALE GENOMIC DNA]</scope>
    <source>
        <strain evidence="1 2">MIT 9303</strain>
    </source>
</reference>
<proteinExistence type="predicted"/>
<name>A2C963_PROM3</name>
<dbReference type="STRING" id="59922.P9303_12761"/>
<accession>A2C963</accession>